<dbReference type="AlphaFoldDB" id="D6U268"/>
<dbReference type="Proteomes" id="UP000004508">
    <property type="component" value="Unassembled WGS sequence"/>
</dbReference>
<organism evidence="1 2">
    <name type="scientific">Ktedonobacter racemifer DSM 44963</name>
    <dbReference type="NCBI Taxonomy" id="485913"/>
    <lineage>
        <taxon>Bacteria</taxon>
        <taxon>Bacillati</taxon>
        <taxon>Chloroflexota</taxon>
        <taxon>Ktedonobacteria</taxon>
        <taxon>Ktedonobacterales</taxon>
        <taxon>Ktedonobacteraceae</taxon>
        <taxon>Ktedonobacter</taxon>
    </lineage>
</organism>
<protein>
    <submittedName>
        <fullName evidence="1">Uncharacterized protein</fullName>
    </submittedName>
</protein>
<dbReference type="RefSeq" id="WP_007921088.1">
    <property type="nucleotide sequence ID" value="NZ_ADVG01000004.1"/>
</dbReference>
<keyword evidence="2" id="KW-1185">Reference proteome</keyword>
<evidence type="ECO:0000313" key="1">
    <source>
        <dbReference type="EMBL" id="EFH82736.1"/>
    </source>
</evidence>
<dbReference type="InParanoid" id="D6U268"/>
<proteinExistence type="predicted"/>
<comment type="caution">
    <text evidence="1">The sequence shown here is derived from an EMBL/GenBank/DDBJ whole genome shotgun (WGS) entry which is preliminary data.</text>
</comment>
<gene>
    <name evidence="1" type="ORF">Krac_3579</name>
</gene>
<accession>D6U268</accession>
<sequence length="207" mass="23438">MEEKPKSCALMRHQKFVRDAVCLVCNPSLHPQSLRQILLDPATAVWYQSLVAGTYCHWLRCEKPGVFFDQLPDGHWWCDEHRYHGFLLQEGAALDFPAWEYFVGHTILAGRPNWYKSTTHASPEDVQCRVAKLRGISVEELRAQVEPQPAPAVGNDSLIPTPHLVDGGIEFAGEVYGVLPLEIRDMLKTEPSQVVEEEELDLSTIDF</sequence>
<name>D6U268_KTERA</name>
<evidence type="ECO:0000313" key="2">
    <source>
        <dbReference type="Proteomes" id="UP000004508"/>
    </source>
</evidence>
<reference evidence="1 2" key="1">
    <citation type="journal article" date="2011" name="Stand. Genomic Sci.">
        <title>Non-contiguous finished genome sequence and contextual data of the filamentous soil bacterium Ktedonobacter racemifer type strain (SOSP1-21).</title>
        <authorList>
            <person name="Chang Y.J."/>
            <person name="Land M."/>
            <person name="Hauser L."/>
            <person name="Chertkov O."/>
            <person name="Del Rio T.G."/>
            <person name="Nolan M."/>
            <person name="Copeland A."/>
            <person name="Tice H."/>
            <person name="Cheng J.F."/>
            <person name="Lucas S."/>
            <person name="Han C."/>
            <person name="Goodwin L."/>
            <person name="Pitluck S."/>
            <person name="Ivanova N."/>
            <person name="Ovchinikova G."/>
            <person name="Pati A."/>
            <person name="Chen A."/>
            <person name="Palaniappan K."/>
            <person name="Mavromatis K."/>
            <person name="Liolios K."/>
            <person name="Brettin T."/>
            <person name="Fiebig A."/>
            <person name="Rohde M."/>
            <person name="Abt B."/>
            <person name="Goker M."/>
            <person name="Detter J.C."/>
            <person name="Woyke T."/>
            <person name="Bristow J."/>
            <person name="Eisen J.A."/>
            <person name="Markowitz V."/>
            <person name="Hugenholtz P."/>
            <person name="Kyrpides N.C."/>
            <person name="Klenk H.P."/>
            <person name="Lapidus A."/>
        </authorList>
    </citation>
    <scope>NUCLEOTIDE SEQUENCE [LARGE SCALE GENOMIC DNA]</scope>
    <source>
        <strain evidence="2">DSM 44963</strain>
    </source>
</reference>
<dbReference type="EMBL" id="ADVG01000004">
    <property type="protein sequence ID" value="EFH82736.1"/>
    <property type="molecule type" value="Genomic_DNA"/>
</dbReference>
<dbReference type="STRING" id="485913.Krac_3579"/>